<dbReference type="PROSITE" id="PS50082">
    <property type="entry name" value="WD_REPEATS_2"/>
    <property type="match status" value="2"/>
</dbReference>
<evidence type="ECO:0000256" key="10">
    <source>
        <dbReference type="ARBA" id="ARBA00040002"/>
    </source>
</evidence>
<reference evidence="14" key="1">
    <citation type="journal article" date="2023" name="G3 (Bethesda)">
        <title>A reference genome for the long-term kleptoplast-retaining sea slug Elysia crispata morphotype clarki.</title>
        <authorList>
            <person name="Eastman K.E."/>
            <person name="Pendleton A.L."/>
            <person name="Shaikh M.A."/>
            <person name="Suttiyut T."/>
            <person name="Ogas R."/>
            <person name="Tomko P."/>
            <person name="Gavelis G."/>
            <person name="Widhalm J.R."/>
            <person name="Wisecaver J.H."/>
        </authorList>
    </citation>
    <scope>NUCLEOTIDE SEQUENCE</scope>
    <source>
        <strain evidence="14">ECLA1</strain>
    </source>
</reference>
<dbReference type="Gene3D" id="2.130.10.10">
    <property type="entry name" value="YVTN repeat-like/Quinoprotein amine dehydrogenase"/>
    <property type="match status" value="2"/>
</dbReference>
<dbReference type="PANTHER" id="PTHR12442">
    <property type="entry name" value="DYNEIN INTERMEDIATE CHAIN"/>
    <property type="match status" value="1"/>
</dbReference>
<evidence type="ECO:0000256" key="3">
    <source>
        <dbReference type="ARBA" id="ARBA00022574"/>
    </source>
</evidence>
<comment type="caution">
    <text evidence="14">The sequence shown here is derived from an EMBL/GenBank/DDBJ whole genome shotgun (WGS) entry which is preliminary data.</text>
</comment>
<name>A0AAE1E8W7_9GAST</name>
<sequence>MPEGFGCGLLYPVLIKRDSNCVPRALSLAVFGTKNCHLEVRCRIVLELAEHVQEYVNSSDGTTSQVACETSNHYCDTVYDTFIQEFLEVKSLGTFMGVWQLMAAVNVFGAKVTSVYPDKAAEIEKLSSVAVQDMGPNLDRLWSYNCNLTRGKNVSCIAWNKSNPDLLAVGYGQFEFTNQKSGLVCCWCIKNPEYPERVFLSKQGVTALDFSTANANLLAVGFYDGGIAVYNVRKSVDEPVLDNFTTPGKNLAPIWQLRWIEKERGSGDERTEVLISISTDGRVTQWSIRKGFESYDVMKLKKMPTRMGGRSREKKGEAFISRYAGGMCFDFHNKDANIYIAGTEEGYIHKCSCSHNEQYLESYNGHVSPVYSIQWSPFVPDIFLSCSADWTIKLWHQDKTKHILSFYSTTRAVNDICWSPWSSTVFASVNEGAVEVWDLAQSTLDAVYTLAPTSGARQTTVSFSKNSHCLLVGDNEGQVTVYELRCMPPPPADQAAALKKVIEASLASQLPGPKESTENIQEDEEEDAQATDS</sequence>
<dbReference type="EMBL" id="JAWDGP010000700">
    <property type="protein sequence ID" value="KAK3798272.1"/>
    <property type="molecule type" value="Genomic_DNA"/>
</dbReference>
<keyword evidence="6" id="KW-0969">Cilium</keyword>
<dbReference type="PANTHER" id="PTHR12442:SF12">
    <property type="entry name" value="DYNEIN AXONEMAL INTERMEDIATE CHAIN 4"/>
    <property type="match status" value="1"/>
</dbReference>
<dbReference type="GO" id="GO:0120293">
    <property type="term" value="C:dynein axonemal particle"/>
    <property type="evidence" value="ECO:0007669"/>
    <property type="project" value="UniProtKB-SubCell"/>
</dbReference>
<protein>
    <recommendedName>
        <fullName evidence="10">Dynein axonemal intermediate chain 4</fullName>
    </recommendedName>
    <alternativeName>
        <fullName evidence="11">WD repeat-containing protein 78</fullName>
    </alternativeName>
</protein>
<keyword evidence="8" id="KW-0966">Cell projection</keyword>
<dbReference type="Proteomes" id="UP001283361">
    <property type="component" value="Unassembled WGS sequence"/>
</dbReference>
<evidence type="ECO:0000256" key="1">
    <source>
        <dbReference type="ARBA" id="ARBA00004611"/>
    </source>
</evidence>
<evidence type="ECO:0000256" key="5">
    <source>
        <dbReference type="ARBA" id="ARBA00022846"/>
    </source>
</evidence>
<dbReference type="SMART" id="SM00320">
    <property type="entry name" value="WD40"/>
    <property type="match status" value="5"/>
</dbReference>
<evidence type="ECO:0000256" key="7">
    <source>
        <dbReference type="ARBA" id="ARBA00023212"/>
    </source>
</evidence>
<evidence type="ECO:0000256" key="13">
    <source>
        <dbReference type="SAM" id="MobiDB-lite"/>
    </source>
</evidence>
<gene>
    <name evidence="14" type="ORF">RRG08_017187</name>
</gene>
<comment type="subcellular location">
    <subcellularLocation>
        <location evidence="1">Cytoplasm</location>
        <location evidence="1">Cytoskeleton</location>
        <location evidence="1">Flagellum axoneme</location>
    </subcellularLocation>
    <subcellularLocation>
        <location evidence="9">Dynein axonemal particle</location>
    </subcellularLocation>
</comment>
<dbReference type="InterPro" id="IPR050687">
    <property type="entry name" value="Dynein_IC"/>
</dbReference>
<organism evidence="14 15">
    <name type="scientific">Elysia crispata</name>
    <name type="common">lettuce slug</name>
    <dbReference type="NCBI Taxonomy" id="231223"/>
    <lineage>
        <taxon>Eukaryota</taxon>
        <taxon>Metazoa</taxon>
        <taxon>Spiralia</taxon>
        <taxon>Lophotrochozoa</taxon>
        <taxon>Mollusca</taxon>
        <taxon>Gastropoda</taxon>
        <taxon>Heterobranchia</taxon>
        <taxon>Euthyneura</taxon>
        <taxon>Panpulmonata</taxon>
        <taxon>Sacoglossa</taxon>
        <taxon>Placobranchoidea</taxon>
        <taxon>Plakobranchidae</taxon>
        <taxon>Elysia</taxon>
    </lineage>
</organism>
<evidence type="ECO:0000256" key="6">
    <source>
        <dbReference type="ARBA" id="ARBA00023069"/>
    </source>
</evidence>
<evidence type="ECO:0000256" key="11">
    <source>
        <dbReference type="ARBA" id="ARBA00041557"/>
    </source>
</evidence>
<dbReference type="InterPro" id="IPR001680">
    <property type="entry name" value="WD40_rpt"/>
</dbReference>
<keyword evidence="4" id="KW-0677">Repeat</keyword>
<feature type="region of interest" description="Disordered" evidence="13">
    <location>
        <begin position="507"/>
        <end position="533"/>
    </location>
</feature>
<keyword evidence="7" id="KW-0206">Cytoskeleton</keyword>
<keyword evidence="15" id="KW-1185">Reference proteome</keyword>
<dbReference type="Pfam" id="PF00400">
    <property type="entry name" value="WD40"/>
    <property type="match status" value="1"/>
</dbReference>
<dbReference type="FunFam" id="2.130.10.10:FF:001248">
    <property type="entry name" value="WD repeat domain 78"/>
    <property type="match status" value="1"/>
</dbReference>
<dbReference type="SUPFAM" id="SSF50978">
    <property type="entry name" value="WD40 repeat-like"/>
    <property type="match status" value="1"/>
</dbReference>
<evidence type="ECO:0000256" key="2">
    <source>
        <dbReference type="ARBA" id="ARBA00022490"/>
    </source>
</evidence>
<dbReference type="GO" id="GO:0045504">
    <property type="term" value="F:dynein heavy chain binding"/>
    <property type="evidence" value="ECO:0007669"/>
    <property type="project" value="TreeGrafter"/>
</dbReference>
<evidence type="ECO:0000313" key="15">
    <source>
        <dbReference type="Proteomes" id="UP001283361"/>
    </source>
</evidence>
<evidence type="ECO:0000256" key="4">
    <source>
        <dbReference type="ARBA" id="ARBA00022737"/>
    </source>
</evidence>
<dbReference type="GO" id="GO:0003341">
    <property type="term" value="P:cilium movement"/>
    <property type="evidence" value="ECO:0007669"/>
    <property type="project" value="TreeGrafter"/>
</dbReference>
<keyword evidence="5" id="KW-0282">Flagellum</keyword>
<evidence type="ECO:0000256" key="12">
    <source>
        <dbReference type="PROSITE-ProRule" id="PRU00221"/>
    </source>
</evidence>
<dbReference type="InterPro" id="IPR015943">
    <property type="entry name" value="WD40/YVTN_repeat-like_dom_sf"/>
</dbReference>
<evidence type="ECO:0000313" key="14">
    <source>
        <dbReference type="EMBL" id="KAK3798272.1"/>
    </source>
</evidence>
<dbReference type="InterPro" id="IPR036322">
    <property type="entry name" value="WD40_repeat_dom_sf"/>
</dbReference>
<evidence type="ECO:0000256" key="9">
    <source>
        <dbReference type="ARBA" id="ARBA00024190"/>
    </source>
</evidence>
<feature type="repeat" description="WD" evidence="12">
    <location>
        <begin position="406"/>
        <end position="447"/>
    </location>
</feature>
<keyword evidence="2" id="KW-0963">Cytoplasm</keyword>
<proteinExistence type="predicted"/>
<dbReference type="GO" id="GO:0005858">
    <property type="term" value="C:axonemal dynein complex"/>
    <property type="evidence" value="ECO:0007669"/>
    <property type="project" value="TreeGrafter"/>
</dbReference>
<dbReference type="AlphaFoldDB" id="A0AAE1E8W7"/>
<keyword evidence="3 12" id="KW-0853">WD repeat</keyword>
<feature type="repeat" description="WD" evidence="12">
    <location>
        <begin position="363"/>
        <end position="405"/>
    </location>
</feature>
<feature type="compositionally biased region" description="Acidic residues" evidence="13">
    <location>
        <begin position="520"/>
        <end position="533"/>
    </location>
</feature>
<dbReference type="Gene3D" id="3.90.70.80">
    <property type="match status" value="1"/>
</dbReference>
<dbReference type="GO" id="GO:0045503">
    <property type="term" value="F:dynein light chain binding"/>
    <property type="evidence" value="ECO:0007669"/>
    <property type="project" value="TreeGrafter"/>
</dbReference>
<evidence type="ECO:0000256" key="8">
    <source>
        <dbReference type="ARBA" id="ARBA00023273"/>
    </source>
</evidence>
<dbReference type="PROSITE" id="PS50294">
    <property type="entry name" value="WD_REPEATS_REGION"/>
    <property type="match status" value="1"/>
</dbReference>
<accession>A0AAE1E8W7</accession>